<dbReference type="PROSITE" id="PS51318">
    <property type="entry name" value="TAT"/>
    <property type="match status" value="1"/>
</dbReference>
<evidence type="ECO:0000313" key="3">
    <source>
        <dbReference type="Proteomes" id="UP001500190"/>
    </source>
</evidence>
<feature type="compositionally biased region" description="Low complexity" evidence="1">
    <location>
        <begin position="332"/>
        <end position="347"/>
    </location>
</feature>
<comment type="caution">
    <text evidence="2">The sequence shown here is derived from an EMBL/GenBank/DDBJ whole genome shotgun (WGS) entry which is preliminary data.</text>
</comment>
<protein>
    <submittedName>
        <fullName evidence="2">TAXI family TRAP transporter solute-binding subunit</fullName>
    </submittedName>
</protein>
<dbReference type="InterPro" id="IPR011852">
    <property type="entry name" value="TRAP_TAXI"/>
</dbReference>
<dbReference type="InterPro" id="IPR006311">
    <property type="entry name" value="TAT_signal"/>
</dbReference>
<dbReference type="Proteomes" id="UP001500190">
    <property type="component" value="Unassembled WGS sequence"/>
</dbReference>
<feature type="region of interest" description="Disordered" evidence="1">
    <location>
        <begin position="332"/>
        <end position="352"/>
    </location>
</feature>
<reference evidence="2 3" key="1">
    <citation type="journal article" date="2019" name="Int. J. Syst. Evol. Microbiol.">
        <title>The Global Catalogue of Microorganisms (GCM) 10K type strain sequencing project: providing services to taxonomists for standard genome sequencing and annotation.</title>
        <authorList>
            <consortium name="The Broad Institute Genomics Platform"/>
            <consortium name="The Broad Institute Genome Sequencing Center for Infectious Disease"/>
            <person name="Wu L."/>
            <person name="Ma J."/>
        </authorList>
    </citation>
    <scope>NUCLEOTIDE SEQUENCE [LARGE SCALE GENOMIC DNA]</scope>
    <source>
        <strain evidence="2 3">JCM 14304</strain>
    </source>
</reference>
<gene>
    <name evidence="2" type="ORF">GCM10009742_74240</name>
</gene>
<dbReference type="RefSeq" id="WP_344200402.1">
    <property type="nucleotide sequence ID" value="NZ_BAAAND010000012.1"/>
</dbReference>
<evidence type="ECO:0000256" key="1">
    <source>
        <dbReference type="SAM" id="MobiDB-lite"/>
    </source>
</evidence>
<dbReference type="Pfam" id="PF16868">
    <property type="entry name" value="NMT1_3"/>
    <property type="match status" value="1"/>
</dbReference>
<dbReference type="EMBL" id="BAAAND010000012">
    <property type="protein sequence ID" value="GAA1612251.1"/>
    <property type="molecule type" value="Genomic_DNA"/>
</dbReference>
<dbReference type="PANTHER" id="PTHR42941">
    <property type="entry name" value="SLL1037 PROTEIN"/>
    <property type="match status" value="1"/>
</dbReference>
<proteinExistence type="predicted"/>
<name>A0ABN2ER10_9ACTN</name>
<dbReference type="Gene3D" id="3.40.190.10">
    <property type="entry name" value="Periplasmic binding protein-like II"/>
    <property type="match status" value="2"/>
</dbReference>
<dbReference type="PANTHER" id="PTHR42941:SF1">
    <property type="entry name" value="SLL1037 PROTEIN"/>
    <property type="match status" value="1"/>
</dbReference>
<dbReference type="SUPFAM" id="SSF53850">
    <property type="entry name" value="Periplasmic binding protein-like II"/>
    <property type="match status" value="1"/>
</dbReference>
<accession>A0ABN2ER10</accession>
<keyword evidence="3" id="KW-1185">Reference proteome</keyword>
<sequence length="378" mass="39603">MDRPRLLTPARPTGLTRRSLLGFGAAAASGLLLPGCSRGRADEPAPSEKAVFATGNAGGVYNVFGAALSKLVSEVTGVELAPVVTDGSVDNLSRVATRKADLGFCTSDTALAAYEGTDAFATGRLHFSALARVYDNYVHVVVPMASKATSLTDLFPSEDAPTRRTVVGVGPKASGTEIVANMILDRAKADAIKANPKLDPAKIDVIRRNMSLTEMAAAVQPKGQATKGVLDAFFWSGGVPTDPIAALQKTIGFRLLDIGGVAQAIALKEFGGFLVAPIPPSQYGLASSVPTLAIPNYLIARTDLSDSWAWWTVNTLFRRQNDLVKGVVIPGQTPAAPGASPTPTGNPEAGALDPRSAIATMPVPLHPAAERWYRQNHI</sequence>
<organism evidence="2 3">
    <name type="scientific">Kribbella karoonensis</name>
    <dbReference type="NCBI Taxonomy" id="324851"/>
    <lineage>
        <taxon>Bacteria</taxon>
        <taxon>Bacillati</taxon>
        <taxon>Actinomycetota</taxon>
        <taxon>Actinomycetes</taxon>
        <taxon>Propionibacteriales</taxon>
        <taxon>Kribbellaceae</taxon>
        <taxon>Kribbella</taxon>
    </lineage>
</organism>
<dbReference type="NCBIfam" id="TIGR02122">
    <property type="entry name" value="TRAP_TAXI"/>
    <property type="match status" value="1"/>
</dbReference>
<evidence type="ECO:0000313" key="2">
    <source>
        <dbReference type="EMBL" id="GAA1612251.1"/>
    </source>
</evidence>